<evidence type="ECO:0008006" key="4">
    <source>
        <dbReference type="Google" id="ProtNLM"/>
    </source>
</evidence>
<keyword evidence="1" id="KW-0812">Transmembrane</keyword>
<proteinExistence type="predicted"/>
<feature type="transmembrane region" description="Helical" evidence="1">
    <location>
        <begin position="6"/>
        <end position="33"/>
    </location>
</feature>
<organism evidence="2 3">
    <name type="scientific">Paenibacillus rhizoplanae</name>
    <dbReference type="NCBI Taxonomy" id="1917181"/>
    <lineage>
        <taxon>Bacteria</taxon>
        <taxon>Bacillati</taxon>
        <taxon>Bacillota</taxon>
        <taxon>Bacilli</taxon>
        <taxon>Bacillales</taxon>
        <taxon>Paenibacillaceae</taxon>
        <taxon>Paenibacillus</taxon>
    </lineage>
</organism>
<keyword evidence="1" id="KW-0472">Membrane</keyword>
<protein>
    <recommendedName>
        <fullName evidence="4">Potassium-transporting ATPase subunit F</fullName>
    </recommendedName>
</protein>
<dbReference type="Proteomes" id="UP001597448">
    <property type="component" value="Unassembled WGS sequence"/>
</dbReference>
<dbReference type="EMBL" id="JBHUKY010000054">
    <property type="protein sequence ID" value="MFD2413067.1"/>
    <property type="molecule type" value="Genomic_DNA"/>
</dbReference>
<evidence type="ECO:0000313" key="2">
    <source>
        <dbReference type="EMBL" id="MFD2413067.1"/>
    </source>
</evidence>
<reference evidence="3" key="1">
    <citation type="journal article" date="2019" name="Int. J. Syst. Evol. Microbiol.">
        <title>The Global Catalogue of Microorganisms (GCM) 10K type strain sequencing project: providing services to taxonomists for standard genome sequencing and annotation.</title>
        <authorList>
            <consortium name="The Broad Institute Genomics Platform"/>
            <consortium name="The Broad Institute Genome Sequencing Center for Infectious Disease"/>
            <person name="Wu L."/>
            <person name="Ma J."/>
        </authorList>
    </citation>
    <scope>NUCLEOTIDE SEQUENCE [LARGE SCALE GENOMIC DNA]</scope>
    <source>
        <strain evidence="3">CCM 8725</strain>
    </source>
</reference>
<evidence type="ECO:0000313" key="3">
    <source>
        <dbReference type="Proteomes" id="UP001597448"/>
    </source>
</evidence>
<evidence type="ECO:0000256" key="1">
    <source>
        <dbReference type="SAM" id="Phobius"/>
    </source>
</evidence>
<accession>A0ABW5FG47</accession>
<name>A0ABW5FG47_9BACL</name>
<gene>
    <name evidence="2" type="ORF">ACFSX3_24590</name>
</gene>
<comment type="caution">
    <text evidence="2">The sequence shown here is derived from an EMBL/GenBank/DDBJ whole genome shotgun (WGS) entry which is preliminary data.</text>
</comment>
<sequence>MNGNKVIIILLSISILGVLLYFLIAYGLLWYAFRSSVPIEE</sequence>
<keyword evidence="3" id="KW-1185">Reference proteome</keyword>
<keyword evidence="1" id="KW-1133">Transmembrane helix</keyword>
<dbReference type="RefSeq" id="WP_379256440.1">
    <property type="nucleotide sequence ID" value="NZ_JBHSVQ010000001.1"/>
</dbReference>